<dbReference type="CDD" id="cd04478">
    <property type="entry name" value="RPA2_DBD_D"/>
    <property type="match status" value="1"/>
</dbReference>
<evidence type="ECO:0000256" key="3">
    <source>
        <dbReference type="ARBA" id="ARBA00023125"/>
    </source>
</evidence>
<organism evidence="6 7">
    <name type="scientific">Paraglomus occultum</name>
    <dbReference type="NCBI Taxonomy" id="144539"/>
    <lineage>
        <taxon>Eukaryota</taxon>
        <taxon>Fungi</taxon>
        <taxon>Fungi incertae sedis</taxon>
        <taxon>Mucoromycota</taxon>
        <taxon>Glomeromycotina</taxon>
        <taxon>Glomeromycetes</taxon>
        <taxon>Paraglomerales</taxon>
        <taxon>Paraglomeraceae</taxon>
        <taxon>Paraglomus</taxon>
    </lineage>
</organism>
<dbReference type="InterPro" id="IPR036388">
    <property type="entry name" value="WH-like_DNA-bd_sf"/>
</dbReference>
<dbReference type="GO" id="GO:0006260">
    <property type="term" value="P:DNA replication"/>
    <property type="evidence" value="ECO:0007669"/>
    <property type="project" value="TreeGrafter"/>
</dbReference>
<dbReference type="PANTHER" id="PTHR13989">
    <property type="entry name" value="REPLICATION PROTEIN A-RELATED"/>
    <property type="match status" value="1"/>
</dbReference>
<dbReference type="InterPro" id="IPR012340">
    <property type="entry name" value="NA-bd_OB-fold"/>
</dbReference>
<evidence type="ECO:0000256" key="1">
    <source>
        <dbReference type="ARBA" id="ARBA00004123"/>
    </source>
</evidence>
<evidence type="ECO:0000256" key="2">
    <source>
        <dbReference type="ARBA" id="ARBA00007815"/>
    </source>
</evidence>
<evidence type="ECO:0000313" key="7">
    <source>
        <dbReference type="Proteomes" id="UP000789572"/>
    </source>
</evidence>
<comment type="caution">
    <text evidence="6">The sequence shown here is derived from an EMBL/GenBank/DDBJ whole genome shotgun (WGS) entry which is preliminary data.</text>
</comment>
<dbReference type="AlphaFoldDB" id="A0A9N8Z3Y9"/>
<dbReference type="OrthoDB" id="25571at2759"/>
<keyword evidence="7" id="KW-1185">Reference proteome</keyword>
<dbReference type="InterPro" id="IPR036390">
    <property type="entry name" value="WH_DNA-bd_sf"/>
</dbReference>
<dbReference type="GO" id="GO:0000781">
    <property type="term" value="C:chromosome, telomeric region"/>
    <property type="evidence" value="ECO:0007669"/>
    <property type="project" value="TreeGrafter"/>
</dbReference>
<comment type="subcellular location">
    <subcellularLocation>
        <location evidence="1">Nucleus</location>
    </subcellularLocation>
</comment>
<sequence>MKATEEHEKTLFIDDEEVSQVKLIANVCSVSVNPSCTTYTLGDGTGIIRAKEWHADDESAFNRERIMVNTYVQTFGNVKAIETERYISIFQIRPIKDHNELTHHYLEVLSVHLSITRGSLPPPQQTLPSSSFSSQSESSSLSYLPFSYSNNVSGILHNDEGFVSPLHKEIRRLVRQWGNTRKGAGENDDGMEINELVLRLQSTYGRDTVRDGVQWMINEGHLYTTMDEEHVRVTE</sequence>
<dbReference type="InterPro" id="IPR040260">
    <property type="entry name" value="RFA2-like"/>
</dbReference>
<evidence type="ECO:0000256" key="4">
    <source>
        <dbReference type="ARBA" id="ARBA00023242"/>
    </source>
</evidence>
<dbReference type="Proteomes" id="UP000789572">
    <property type="component" value="Unassembled WGS sequence"/>
</dbReference>
<dbReference type="GO" id="GO:0035861">
    <property type="term" value="C:site of double-strand break"/>
    <property type="evidence" value="ECO:0007669"/>
    <property type="project" value="TreeGrafter"/>
</dbReference>
<dbReference type="GO" id="GO:0003697">
    <property type="term" value="F:single-stranded DNA binding"/>
    <property type="evidence" value="ECO:0007669"/>
    <property type="project" value="TreeGrafter"/>
</dbReference>
<keyword evidence="3" id="KW-0238">DNA-binding</keyword>
<dbReference type="Gene3D" id="1.10.10.10">
    <property type="entry name" value="Winged helix-like DNA-binding domain superfamily/Winged helix DNA-binding domain"/>
    <property type="match status" value="1"/>
</dbReference>
<dbReference type="GO" id="GO:0000724">
    <property type="term" value="P:double-strand break repair via homologous recombination"/>
    <property type="evidence" value="ECO:0007669"/>
    <property type="project" value="TreeGrafter"/>
</dbReference>
<evidence type="ECO:0000313" key="6">
    <source>
        <dbReference type="EMBL" id="CAG8467239.1"/>
    </source>
</evidence>
<dbReference type="SUPFAM" id="SSF46785">
    <property type="entry name" value="Winged helix' DNA-binding domain"/>
    <property type="match status" value="1"/>
</dbReference>
<dbReference type="GO" id="GO:0005662">
    <property type="term" value="C:DNA replication factor A complex"/>
    <property type="evidence" value="ECO:0007669"/>
    <property type="project" value="TreeGrafter"/>
</dbReference>
<evidence type="ECO:0000259" key="5">
    <source>
        <dbReference type="Pfam" id="PF08784"/>
    </source>
</evidence>
<dbReference type="Gene3D" id="2.40.50.140">
    <property type="entry name" value="Nucleic acid-binding proteins"/>
    <property type="match status" value="1"/>
</dbReference>
<comment type="similarity">
    <text evidence="2">Belongs to the replication factor A protein 2 family.</text>
</comment>
<gene>
    <name evidence="6" type="ORF">POCULU_LOCUS858</name>
</gene>
<dbReference type="EMBL" id="CAJVPJ010000052">
    <property type="protein sequence ID" value="CAG8467239.1"/>
    <property type="molecule type" value="Genomic_DNA"/>
</dbReference>
<keyword evidence="4" id="KW-0539">Nucleus</keyword>
<dbReference type="PANTHER" id="PTHR13989:SF16">
    <property type="entry name" value="REPLICATION PROTEIN A2"/>
    <property type="match status" value="1"/>
</dbReference>
<name>A0A9N8Z3Y9_9GLOM</name>
<protein>
    <submittedName>
        <fullName evidence="6">7178_t:CDS:1</fullName>
    </submittedName>
</protein>
<feature type="domain" description="Replication protein A C-terminal" evidence="5">
    <location>
        <begin position="112"/>
        <end position="229"/>
    </location>
</feature>
<dbReference type="Pfam" id="PF08784">
    <property type="entry name" value="RPA_C"/>
    <property type="match status" value="1"/>
</dbReference>
<accession>A0A9N8Z3Y9</accession>
<dbReference type="InterPro" id="IPR014892">
    <property type="entry name" value="RPA_C"/>
</dbReference>
<dbReference type="SUPFAM" id="SSF50249">
    <property type="entry name" value="Nucleic acid-binding proteins"/>
    <property type="match status" value="1"/>
</dbReference>
<dbReference type="GO" id="GO:0006289">
    <property type="term" value="P:nucleotide-excision repair"/>
    <property type="evidence" value="ECO:0007669"/>
    <property type="project" value="TreeGrafter"/>
</dbReference>
<proteinExistence type="inferred from homology"/>
<reference evidence="6" key="1">
    <citation type="submission" date="2021-06" db="EMBL/GenBank/DDBJ databases">
        <authorList>
            <person name="Kallberg Y."/>
            <person name="Tangrot J."/>
            <person name="Rosling A."/>
        </authorList>
    </citation>
    <scope>NUCLEOTIDE SEQUENCE</scope>
    <source>
        <strain evidence="6">IA702</strain>
    </source>
</reference>